<dbReference type="Pfam" id="PF04947">
    <property type="entry name" value="Pox_VLTF3"/>
    <property type="match status" value="1"/>
</dbReference>
<evidence type="ECO:0000256" key="1">
    <source>
        <dbReference type="SAM" id="MobiDB-lite"/>
    </source>
</evidence>
<evidence type="ECO:0008006" key="3">
    <source>
        <dbReference type="Google" id="ProtNLM"/>
    </source>
</evidence>
<name>A0A6C0CTU1_9ZZZZ</name>
<feature type="compositionally biased region" description="Basic and acidic residues" evidence="1">
    <location>
        <begin position="16"/>
        <end position="25"/>
    </location>
</feature>
<feature type="compositionally biased region" description="Basic residues" evidence="1">
    <location>
        <begin position="1"/>
        <end position="11"/>
    </location>
</feature>
<dbReference type="EMBL" id="MN739479">
    <property type="protein sequence ID" value="QHT06915.1"/>
    <property type="molecule type" value="Genomic_DNA"/>
</dbReference>
<dbReference type="GO" id="GO:0046782">
    <property type="term" value="P:regulation of viral transcription"/>
    <property type="evidence" value="ECO:0007669"/>
    <property type="project" value="InterPro"/>
</dbReference>
<sequence length="437" mass="52339">MFKEKVSKKRQILNDSSKKDSSTLDEKHKQMILTIQDNLHNKQDLLVLQNSYEKEVQEYKIEIQMLYTQNLQDTDAYIMAWDSNIYYLDQLRFIKRKIKNLSDEKKEIEYYENTGSILFNYYELIHQQETTFPTTNPTTNTMSSYLLSSQKVPAKGRRKMLPTNQKNILDAFKMGEPSSSTEGHSSEIEVKEDIIKDKMTLVNDYLLAIDPTHMKQLNDSLTNQCQRCQVSMNCLIQEGMMICPTCGYQEILLIEQNRPIYRQSNKEASHYTYKRINHFNEWISQIQGKESTDIPEEVFERIVNEIKKEKIKDLSKLTYNKMREILKKLHSNKYYEHIYYIIYRLNGIPAPNFSPEMEDKLRNMFKEIQSPFLKYCPSTRKNFLSYSYVLYKFCQLLDRDEYLKYFTLLKSREKLHLQDQIWRKICQEVNWEFIQSI</sequence>
<protein>
    <recommendedName>
        <fullName evidence="3">Late transcription factor VLTF3-like protein</fullName>
    </recommendedName>
</protein>
<dbReference type="AlphaFoldDB" id="A0A6C0CTU1"/>
<feature type="region of interest" description="Disordered" evidence="1">
    <location>
        <begin position="1"/>
        <end position="25"/>
    </location>
</feature>
<reference evidence="2" key="1">
    <citation type="journal article" date="2020" name="Nature">
        <title>Giant virus diversity and host interactions through global metagenomics.</title>
        <authorList>
            <person name="Schulz F."/>
            <person name="Roux S."/>
            <person name="Paez-Espino D."/>
            <person name="Jungbluth S."/>
            <person name="Walsh D.A."/>
            <person name="Denef V.J."/>
            <person name="McMahon K.D."/>
            <person name="Konstantinidis K.T."/>
            <person name="Eloe-Fadrosh E.A."/>
            <person name="Kyrpides N.C."/>
            <person name="Woyke T."/>
        </authorList>
    </citation>
    <scope>NUCLEOTIDE SEQUENCE</scope>
    <source>
        <strain evidence="2">GVMAG-M-3300021962-46</strain>
    </source>
</reference>
<evidence type="ECO:0000313" key="2">
    <source>
        <dbReference type="EMBL" id="QHT06915.1"/>
    </source>
</evidence>
<dbReference type="InterPro" id="IPR007031">
    <property type="entry name" value="Poxvirus_VLTF3"/>
</dbReference>
<proteinExistence type="predicted"/>
<organism evidence="2">
    <name type="scientific">viral metagenome</name>
    <dbReference type="NCBI Taxonomy" id="1070528"/>
    <lineage>
        <taxon>unclassified sequences</taxon>
        <taxon>metagenomes</taxon>
        <taxon>organismal metagenomes</taxon>
    </lineage>
</organism>
<accession>A0A6C0CTU1</accession>